<dbReference type="AlphaFoldDB" id="C2XWI5"/>
<dbReference type="NCBIfam" id="NF002696">
    <property type="entry name" value="PRK02487.1-5"/>
    <property type="match status" value="1"/>
</dbReference>
<dbReference type="InterPro" id="IPR005624">
    <property type="entry name" value="PduO/GlcC-like"/>
</dbReference>
<accession>C2XWI5</accession>
<dbReference type="NCBIfam" id="NF002692">
    <property type="entry name" value="PRK02487.1-1"/>
    <property type="match status" value="1"/>
</dbReference>
<evidence type="ECO:0000313" key="2">
    <source>
        <dbReference type="EMBL" id="EEL69971.1"/>
    </source>
</evidence>
<name>C2XWI5_BACMY</name>
<sequence>MPMWYKTIREVKDMSTSNLSEISKQILIEEETLQFSSFTNEDALQLGLYIVETAKREGKLIAVDIAKNGVQLFHFKMTGTTEENTKWIERKKRVVSLHNHSSYYMQIESEISGVSYHEKYRLDGSEYAAFGGCFPIQIKNVGVIGMITVSGLPPEVDHELVIRAVKNHLNQ</sequence>
<dbReference type="PIRSF" id="PIRSF008757">
    <property type="entry name" value="UCP008757"/>
    <property type="match status" value="1"/>
</dbReference>
<protein>
    <recommendedName>
        <fullName evidence="1">UPF0303 protein bcere0026_30620</fullName>
    </recommendedName>
</protein>
<evidence type="ECO:0000256" key="1">
    <source>
        <dbReference type="HAMAP-Rule" id="MF_00761"/>
    </source>
</evidence>
<dbReference type="PANTHER" id="PTHR28255:SF1">
    <property type="entry name" value="UPF0303 PROTEIN YBR137W"/>
    <property type="match status" value="1"/>
</dbReference>
<dbReference type="PANTHER" id="PTHR28255">
    <property type="match status" value="1"/>
</dbReference>
<dbReference type="InterPro" id="IPR038084">
    <property type="entry name" value="PduO/GlcC-like_sf"/>
</dbReference>
<dbReference type="InterPro" id="IPR010371">
    <property type="entry name" value="YBR137W-like"/>
</dbReference>
<dbReference type="Gene3D" id="3.30.450.150">
    <property type="entry name" value="Haem-degrading domain"/>
    <property type="match status" value="1"/>
</dbReference>
<organism evidence="2">
    <name type="scientific">Bacillus mycoides</name>
    <dbReference type="NCBI Taxonomy" id="1405"/>
    <lineage>
        <taxon>Bacteria</taxon>
        <taxon>Bacillati</taxon>
        <taxon>Bacillota</taxon>
        <taxon>Bacilli</taxon>
        <taxon>Bacillales</taxon>
        <taxon>Bacillaceae</taxon>
        <taxon>Bacillus</taxon>
        <taxon>Bacillus cereus group</taxon>
    </lineage>
</organism>
<dbReference type="HOGENOM" id="CLU_101036_2_1_9"/>
<comment type="caution">
    <text evidence="2">The sequence shown here is derived from an EMBL/GenBank/DDBJ whole genome shotgun (WGS) entry which is preliminary data.</text>
</comment>
<proteinExistence type="inferred from homology"/>
<dbReference type="SUPFAM" id="SSF143744">
    <property type="entry name" value="GlcG-like"/>
    <property type="match status" value="1"/>
</dbReference>
<gene>
    <name evidence="2" type="ORF">bcere0026_30620</name>
</gene>
<dbReference type="Proteomes" id="UP000001753">
    <property type="component" value="Chromosome"/>
</dbReference>
<reference evidence="2" key="1">
    <citation type="journal article" date="2012" name="Genome Res.">
        <title>Genomic characterization of the Bacillus cereus sensu lato species: Backdrop to the evolution of Bacillus anthracis.</title>
        <authorList>
            <person name="Zwick M.E."/>
            <person name="Joseph S.J."/>
            <person name="Didelot X."/>
            <person name="Chen P.E."/>
            <person name="Bishop-Lilly K.A."/>
            <person name="Stewart A.C."/>
            <person name="Willner K."/>
            <person name="Nolan N."/>
            <person name="Lentz S."/>
            <person name="Thomason M.K."/>
            <person name="Sozhamannan S."/>
            <person name="Mateczun A.J."/>
            <person name="Du L."/>
            <person name="Read T.D."/>
        </authorList>
    </citation>
    <scope>NUCLEOTIDE SEQUENCE [LARGE SCALE GENOMIC DNA]</scope>
    <source>
        <strain evidence="2">AH603</strain>
    </source>
</reference>
<dbReference type="EMBL" id="ACMP01000084">
    <property type="protein sequence ID" value="EEL69971.1"/>
    <property type="molecule type" value="Genomic_DNA"/>
</dbReference>
<comment type="similarity">
    <text evidence="1">Belongs to the UPF0303 family.</text>
</comment>
<dbReference type="Pfam" id="PF03928">
    <property type="entry name" value="HbpS-like"/>
    <property type="match status" value="1"/>
</dbReference>
<dbReference type="HAMAP" id="MF_00761">
    <property type="entry name" value="UPF0303"/>
    <property type="match status" value="1"/>
</dbReference>